<accession>A0A1J5NYY5</accession>
<gene>
    <name evidence="1" type="ORF">GALL_539750</name>
</gene>
<evidence type="ECO:0000313" key="1">
    <source>
        <dbReference type="EMBL" id="OIQ64473.1"/>
    </source>
</evidence>
<reference evidence="1" key="1">
    <citation type="submission" date="2016-10" db="EMBL/GenBank/DDBJ databases">
        <title>Sequence of Gallionella enrichment culture.</title>
        <authorList>
            <person name="Poehlein A."/>
            <person name="Muehling M."/>
            <person name="Daniel R."/>
        </authorList>
    </citation>
    <scope>NUCLEOTIDE SEQUENCE</scope>
</reference>
<protein>
    <submittedName>
        <fullName evidence="1">Uncharacterized protein</fullName>
    </submittedName>
</protein>
<comment type="caution">
    <text evidence="1">The sequence shown here is derived from an EMBL/GenBank/DDBJ whole genome shotgun (WGS) entry which is preliminary data.</text>
</comment>
<dbReference type="EMBL" id="MLJW01008086">
    <property type="protein sequence ID" value="OIQ64473.1"/>
    <property type="molecule type" value="Genomic_DNA"/>
</dbReference>
<name>A0A1J5NYY5_9ZZZZ</name>
<sequence>MKRVKNGKLYLIPASTETRGHLTTGNAAFYKQPLHDLLQTAPQRTM</sequence>
<organism evidence="1">
    <name type="scientific">mine drainage metagenome</name>
    <dbReference type="NCBI Taxonomy" id="410659"/>
    <lineage>
        <taxon>unclassified sequences</taxon>
        <taxon>metagenomes</taxon>
        <taxon>ecological metagenomes</taxon>
    </lineage>
</organism>
<dbReference type="AlphaFoldDB" id="A0A1J5NYY5"/>
<proteinExistence type="predicted"/>